<keyword evidence="3 7" id="KW-0812">Transmembrane</keyword>
<evidence type="ECO:0000256" key="2">
    <source>
        <dbReference type="ARBA" id="ARBA00005982"/>
    </source>
</evidence>
<name>A0A0E0JRL9_ORYPU</name>
<dbReference type="Pfam" id="PF00854">
    <property type="entry name" value="PTR2"/>
    <property type="match status" value="2"/>
</dbReference>
<dbReference type="InterPro" id="IPR000109">
    <property type="entry name" value="POT_fam"/>
</dbReference>
<comment type="similarity">
    <text evidence="2">Belongs to the major facilitator superfamily. Proton-dependent oligopeptide transporter (POT/PTR) (TC 2.A.17) family.</text>
</comment>
<dbReference type="GO" id="GO:0022857">
    <property type="term" value="F:transmembrane transporter activity"/>
    <property type="evidence" value="ECO:0007669"/>
    <property type="project" value="InterPro"/>
</dbReference>
<evidence type="ECO:0000256" key="3">
    <source>
        <dbReference type="ARBA" id="ARBA00022692"/>
    </source>
</evidence>
<dbReference type="InterPro" id="IPR036259">
    <property type="entry name" value="MFS_trans_sf"/>
</dbReference>
<comment type="subcellular location">
    <subcellularLocation>
        <location evidence="1">Membrane</location>
        <topology evidence="1">Multi-pass membrane protein</topology>
    </subcellularLocation>
</comment>
<feature type="transmembrane region" description="Helical" evidence="7">
    <location>
        <begin position="531"/>
        <end position="555"/>
    </location>
</feature>
<evidence type="ECO:0000256" key="6">
    <source>
        <dbReference type="SAM" id="MobiDB-lite"/>
    </source>
</evidence>
<keyword evidence="4 7" id="KW-1133">Transmembrane helix</keyword>
<dbReference type="Gramene" id="OPUNC01G37580.2">
    <property type="protein sequence ID" value="OPUNC01G37580.2"/>
    <property type="gene ID" value="OPUNC01G37580"/>
</dbReference>
<feature type="transmembrane region" description="Helical" evidence="7">
    <location>
        <begin position="891"/>
        <end position="912"/>
    </location>
</feature>
<sequence>MESGLLAHSDEPCDAVSKPDGRRRGGWRAARFLIAVGFLERVGFNGVQGNLVMYLAGPMGMSTAAAAAGANAWAGTVLVLTLVGALAADSRLGRYQAIVAAAVLHLLSLAMLTISSMTQATHPHPLSCHDAATACSPPPLPSPARLVFFHAALYLLALAQGFHNPCSEAFGADQFASSDHGARASRSSYFNWYHFFNSCGYAISNTALSYVEDNVSWTLGFTACFAMTAVYLPVFLLGTGTYRAEQPVDGGGATLARLVEASSSATRAWTARAFRRKDAICTERLLAKEEVEDGKGFFVKLLPIWVTSIVFTTVVSQQTTLFTKQGSTMDRRVGPRAGGGGGIVVPAAALHASSASPPLTLVPVYDRAIYLLVGLARVFGDIGLDEFFYDQAPDGLRSVGLAMSMSVRGVGNYVSGVLVSVIDTATRSGGESWFSDDLNRAHLDYFYWILAAFAALEVVHPSASERDTTVPAMESGGLIAPSETCSRDGQGGGWRAARFLIAVGFLERIGFNGVQGNLVMYLTGPMAMSTAAAAAGANAWGGTVLVLTLVGALAADSRLGRYRAVVAAGVLHLLSLGMLTISSVMQPTHPHPVNCHNAATACSPPPPSPARLIVFHAALYLLALAQGFHNPCAEAFGADQFAPPSDPGARASRSSYFNWYQFFNSFGYGISNTALSYVEDSVSWTVGFAVCLAMTVMYLPIFLLGTRTYRAEQPVDGALLARLAKTSSSAARAWTARVFRRKDVTCTERLLAKEEVDEKGFLAKLLPIWLTSIVFAIVGAQEVTLFIKQGSTMDRRIGALGGLVVPPAALQSIVSVIFLTFVPVYDRALVPLARRFTGHPAGITTLQRVGVGMAMSCLAMVVAALVEAKRLRSANDAGLLDRPDVTVPMSVWWLVPQYALLGLSKVFGVIGLDEFFYDEVPDDLRSVGLAMSLSVRGIGNYASGMLVSAIDCATRSGGESWFSDDLNRAHLDYFYWILAALAALEVAVFGYITKRYVYKNKGEP</sequence>
<feature type="transmembrane region" description="Helical" evidence="7">
    <location>
        <begin position="68"/>
        <end position="88"/>
    </location>
</feature>
<feature type="transmembrane region" description="Helical" evidence="7">
    <location>
        <begin position="95"/>
        <end position="117"/>
    </location>
</feature>
<feature type="transmembrane region" description="Helical" evidence="7">
    <location>
        <begin position="32"/>
        <end position="56"/>
    </location>
</feature>
<feature type="transmembrane region" description="Helical" evidence="7">
    <location>
        <begin position="685"/>
        <end position="705"/>
    </location>
</feature>
<dbReference type="HOGENOM" id="CLU_003117_0_0_1"/>
<keyword evidence="5 7" id="KW-0472">Membrane</keyword>
<evidence type="ECO:0000313" key="8">
    <source>
        <dbReference type="EnsemblPlants" id="OPUNC01G37580.2"/>
    </source>
</evidence>
<organism evidence="8">
    <name type="scientific">Oryza punctata</name>
    <name type="common">Red rice</name>
    <dbReference type="NCBI Taxonomy" id="4537"/>
    <lineage>
        <taxon>Eukaryota</taxon>
        <taxon>Viridiplantae</taxon>
        <taxon>Streptophyta</taxon>
        <taxon>Embryophyta</taxon>
        <taxon>Tracheophyta</taxon>
        <taxon>Spermatophyta</taxon>
        <taxon>Magnoliopsida</taxon>
        <taxon>Liliopsida</taxon>
        <taxon>Poales</taxon>
        <taxon>Poaceae</taxon>
        <taxon>BOP clade</taxon>
        <taxon>Oryzoideae</taxon>
        <taxon>Oryzeae</taxon>
        <taxon>Oryzinae</taxon>
        <taxon>Oryza</taxon>
    </lineage>
</organism>
<feature type="region of interest" description="Disordered" evidence="6">
    <location>
        <begin position="1"/>
        <end position="23"/>
    </location>
</feature>
<evidence type="ECO:0000256" key="5">
    <source>
        <dbReference type="ARBA" id="ARBA00023136"/>
    </source>
</evidence>
<feature type="transmembrane region" description="Helical" evidence="7">
    <location>
        <begin position="766"/>
        <end position="787"/>
    </location>
</feature>
<dbReference type="Proteomes" id="UP000026962">
    <property type="component" value="Chromosome 1"/>
</dbReference>
<feature type="transmembrane region" description="Helical" evidence="7">
    <location>
        <begin position="799"/>
        <end position="825"/>
    </location>
</feature>
<evidence type="ECO:0000256" key="7">
    <source>
        <dbReference type="SAM" id="Phobius"/>
    </source>
</evidence>
<reference evidence="8" key="2">
    <citation type="submission" date="2018-05" db="EMBL/GenBank/DDBJ databases">
        <title>OpunRS2 (Oryza punctata Reference Sequence Version 2).</title>
        <authorList>
            <person name="Zhang J."/>
            <person name="Kudrna D."/>
            <person name="Lee S."/>
            <person name="Talag J."/>
            <person name="Welchert J."/>
            <person name="Wing R.A."/>
        </authorList>
    </citation>
    <scope>NUCLEOTIDE SEQUENCE [LARGE SCALE GENOMIC DNA]</scope>
</reference>
<dbReference type="AlphaFoldDB" id="A0A0E0JRL9"/>
<dbReference type="EnsemblPlants" id="OPUNC01G37580.2">
    <property type="protein sequence ID" value="OPUNC01G37580.2"/>
    <property type="gene ID" value="OPUNC01G37580"/>
</dbReference>
<evidence type="ECO:0000313" key="9">
    <source>
        <dbReference type="Proteomes" id="UP000026962"/>
    </source>
</evidence>
<feature type="transmembrane region" description="Helical" evidence="7">
    <location>
        <begin position="215"/>
        <end position="237"/>
    </location>
</feature>
<proteinExistence type="inferred from homology"/>
<dbReference type="Gene3D" id="1.20.1250.20">
    <property type="entry name" value="MFS general substrate transporter like domains"/>
    <property type="match status" value="3"/>
</dbReference>
<protein>
    <submittedName>
        <fullName evidence="8">Uncharacterized protein</fullName>
    </submittedName>
</protein>
<feature type="transmembrane region" description="Helical" evidence="7">
    <location>
        <begin position="973"/>
        <end position="992"/>
    </location>
</feature>
<accession>A0A0E0JRL9</accession>
<dbReference type="FunFam" id="1.20.1250.20:FF:000410">
    <property type="entry name" value="POT family protein"/>
    <property type="match status" value="2"/>
</dbReference>
<dbReference type="GO" id="GO:0016020">
    <property type="term" value="C:membrane"/>
    <property type="evidence" value="ECO:0007669"/>
    <property type="project" value="UniProtKB-SubCell"/>
</dbReference>
<evidence type="ECO:0000256" key="1">
    <source>
        <dbReference type="ARBA" id="ARBA00004141"/>
    </source>
</evidence>
<reference evidence="8" key="1">
    <citation type="submission" date="2015-04" db="UniProtKB">
        <authorList>
            <consortium name="EnsemblPlants"/>
        </authorList>
    </citation>
    <scope>IDENTIFICATION</scope>
</reference>
<feature type="transmembrane region" description="Helical" evidence="7">
    <location>
        <begin position="845"/>
        <end position="866"/>
    </location>
</feature>
<dbReference type="PANTHER" id="PTHR11654">
    <property type="entry name" value="OLIGOPEPTIDE TRANSPORTER-RELATED"/>
    <property type="match status" value="1"/>
</dbReference>
<dbReference type="SUPFAM" id="SSF103473">
    <property type="entry name" value="MFS general substrate transporter"/>
    <property type="match status" value="2"/>
</dbReference>
<evidence type="ECO:0000256" key="4">
    <source>
        <dbReference type="ARBA" id="ARBA00022989"/>
    </source>
</evidence>
<keyword evidence="9" id="KW-1185">Reference proteome</keyword>